<proteinExistence type="predicted"/>
<dbReference type="AlphaFoldDB" id="A0A3A9Y4Z1"/>
<keyword evidence="1" id="KW-0472">Membrane</keyword>
<reference evidence="2 3" key="1">
    <citation type="submission" date="2018-09" db="EMBL/GenBank/DDBJ databases">
        <title>Micromonospora sp. nov. MS1-9, isolated from a root of Musa sp.</title>
        <authorList>
            <person name="Kuncharoen N."/>
            <person name="Kudo T."/>
            <person name="Ohkuma M."/>
            <person name="Yuki M."/>
            <person name="Tanasupawat S."/>
        </authorList>
    </citation>
    <scope>NUCLEOTIDE SEQUENCE [LARGE SCALE GENOMIC DNA]</scope>
    <source>
        <strain evidence="2 3">MS1-9</strain>
    </source>
</reference>
<comment type="caution">
    <text evidence="2">The sequence shown here is derived from an EMBL/GenBank/DDBJ whole genome shotgun (WGS) entry which is preliminary data.</text>
</comment>
<accession>A0A3A9Y4Z1</accession>
<organism evidence="2 3">
    <name type="scientific">Micromonospora musae</name>
    <dbReference type="NCBI Taxonomy" id="1894970"/>
    <lineage>
        <taxon>Bacteria</taxon>
        <taxon>Bacillati</taxon>
        <taxon>Actinomycetota</taxon>
        <taxon>Actinomycetes</taxon>
        <taxon>Micromonosporales</taxon>
        <taxon>Micromonosporaceae</taxon>
        <taxon>Micromonospora</taxon>
    </lineage>
</organism>
<evidence type="ECO:0000256" key="1">
    <source>
        <dbReference type="SAM" id="Phobius"/>
    </source>
</evidence>
<feature type="transmembrane region" description="Helical" evidence="1">
    <location>
        <begin position="56"/>
        <end position="73"/>
    </location>
</feature>
<keyword evidence="1" id="KW-0812">Transmembrane</keyword>
<name>A0A3A9Y4Z1_9ACTN</name>
<feature type="transmembrane region" description="Helical" evidence="1">
    <location>
        <begin position="20"/>
        <end position="44"/>
    </location>
</feature>
<evidence type="ECO:0008006" key="4">
    <source>
        <dbReference type="Google" id="ProtNLM"/>
    </source>
</evidence>
<gene>
    <name evidence="2" type="ORF">D7044_13950</name>
</gene>
<sequence>MLLVYLPTPGHDLGTVVNSTAPQIAVAAAFCHGIMIAGTVVLAGSEIYIRSPLGQINAAWTLLIVGGLALNIGGRSLFGIVLDPTHRPWRGIAAVLVLAAITAGLLITPPLVVAAAVILVAVAVYLTISYRKTVARSLRMPS</sequence>
<protein>
    <recommendedName>
        <fullName evidence="4">Low temperature requirement protein A</fullName>
    </recommendedName>
</protein>
<evidence type="ECO:0000313" key="3">
    <source>
        <dbReference type="Proteomes" id="UP000275865"/>
    </source>
</evidence>
<keyword evidence="1" id="KW-1133">Transmembrane helix</keyword>
<dbReference type="EMBL" id="RAZT01000006">
    <property type="protein sequence ID" value="RKN32349.1"/>
    <property type="molecule type" value="Genomic_DNA"/>
</dbReference>
<dbReference type="Proteomes" id="UP000275865">
    <property type="component" value="Unassembled WGS sequence"/>
</dbReference>
<evidence type="ECO:0000313" key="2">
    <source>
        <dbReference type="EMBL" id="RKN32349.1"/>
    </source>
</evidence>
<feature type="transmembrane region" description="Helical" evidence="1">
    <location>
        <begin position="93"/>
        <end position="126"/>
    </location>
</feature>